<dbReference type="GO" id="GO:0016887">
    <property type="term" value="F:ATP hydrolysis activity"/>
    <property type="evidence" value="ECO:0007669"/>
    <property type="project" value="InterPro"/>
</dbReference>
<evidence type="ECO:0000313" key="4">
    <source>
        <dbReference type="EMBL" id="TWU65544.1"/>
    </source>
</evidence>
<sequence>MTRNTSSRESAETKDAASKQPVLSWVDLNVGSDSGASVCLRNSDLTLRQGELLVVHCEMSHQTRFFASVLQGLKSPSAGTVLFDQTDWTAMDDETLFRSRGQIGRVFDGVGWIANLNVTENMMLSRQHHGDDDAAILRQMEHWAEQIGLHRISRQRPAFVPAGQLQIHQWIRAFLGPPKLVILERPMRYVASKWRQKLTDAVQSLRKQGTAFVWISDVWNSDHLESLGAEHQMDVRHPELTDGDDA</sequence>
<evidence type="ECO:0000256" key="1">
    <source>
        <dbReference type="ARBA" id="ARBA00022741"/>
    </source>
</evidence>
<dbReference type="Pfam" id="PF00005">
    <property type="entry name" value="ABC_tran"/>
    <property type="match status" value="1"/>
</dbReference>
<comment type="caution">
    <text evidence="4">The sequence shown here is derived from an EMBL/GenBank/DDBJ whole genome shotgun (WGS) entry which is preliminary data.</text>
</comment>
<dbReference type="SUPFAM" id="SSF52540">
    <property type="entry name" value="P-loop containing nucleoside triphosphate hydrolases"/>
    <property type="match status" value="1"/>
</dbReference>
<dbReference type="PANTHER" id="PTHR43790">
    <property type="entry name" value="CARBOHYDRATE TRANSPORT ATP-BINDING PROTEIN MG119-RELATED"/>
    <property type="match status" value="1"/>
</dbReference>
<feature type="domain" description="ABC transporter" evidence="3">
    <location>
        <begin position="23"/>
        <end position="246"/>
    </location>
</feature>
<evidence type="ECO:0000256" key="2">
    <source>
        <dbReference type="ARBA" id="ARBA00022840"/>
    </source>
</evidence>
<dbReference type="EMBL" id="SJPZ01000001">
    <property type="protein sequence ID" value="TWU65544.1"/>
    <property type="molecule type" value="Genomic_DNA"/>
</dbReference>
<dbReference type="InterPro" id="IPR050107">
    <property type="entry name" value="ABC_carbohydrate_import_ATPase"/>
</dbReference>
<dbReference type="InterPro" id="IPR027417">
    <property type="entry name" value="P-loop_NTPase"/>
</dbReference>
<dbReference type="PROSITE" id="PS50893">
    <property type="entry name" value="ABC_TRANSPORTER_2"/>
    <property type="match status" value="1"/>
</dbReference>
<evidence type="ECO:0000313" key="5">
    <source>
        <dbReference type="Proteomes" id="UP000316476"/>
    </source>
</evidence>
<proteinExistence type="predicted"/>
<dbReference type="Proteomes" id="UP000316476">
    <property type="component" value="Unassembled WGS sequence"/>
</dbReference>
<dbReference type="PANTHER" id="PTHR43790:SF8">
    <property type="entry name" value="SUGAR ABC TRANSPORTER ATP-BINDING PROTEIN"/>
    <property type="match status" value="1"/>
</dbReference>
<protein>
    <submittedName>
        <fullName evidence="4">Bacitracin export ATP-binding protein BceA</fullName>
    </submittedName>
</protein>
<keyword evidence="2 4" id="KW-0067">ATP-binding</keyword>
<name>A0A5C6FTD0_9PLAN</name>
<evidence type="ECO:0000259" key="3">
    <source>
        <dbReference type="PROSITE" id="PS50893"/>
    </source>
</evidence>
<dbReference type="RefSeq" id="WP_197136143.1">
    <property type="nucleotide sequence ID" value="NZ_SJPZ01000001.1"/>
</dbReference>
<gene>
    <name evidence="4" type="primary">bceA</name>
    <name evidence="4" type="ORF">V7x_10920</name>
</gene>
<dbReference type="GO" id="GO:0005524">
    <property type="term" value="F:ATP binding"/>
    <property type="evidence" value="ECO:0007669"/>
    <property type="project" value="UniProtKB-KW"/>
</dbReference>
<dbReference type="InterPro" id="IPR003439">
    <property type="entry name" value="ABC_transporter-like_ATP-bd"/>
</dbReference>
<dbReference type="Gene3D" id="3.40.50.300">
    <property type="entry name" value="P-loop containing nucleotide triphosphate hydrolases"/>
    <property type="match status" value="1"/>
</dbReference>
<accession>A0A5C6FTD0</accession>
<reference evidence="4 5" key="1">
    <citation type="submission" date="2019-02" db="EMBL/GenBank/DDBJ databases">
        <title>Deep-cultivation of Planctomycetes and their phenomic and genomic characterization uncovers novel biology.</title>
        <authorList>
            <person name="Wiegand S."/>
            <person name="Jogler M."/>
            <person name="Boedeker C."/>
            <person name="Pinto D."/>
            <person name="Vollmers J."/>
            <person name="Rivas-Marin E."/>
            <person name="Kohn T."/>
            <person name="Peeters S.H."/>
            <person name="Heuer A."/>
            <person name="Rast P."/>
            <person name="Oberbeckmann S."/>
            <person name="Bunk B."/>
            <person name="Jeske O."/>
            <person name="Meyerdierks A."/>
            <person name="Storesund J.E."/>
            <person name="Kallscheuer N."/>
            <person name="Luecker S."/>
            <person name="Lage O.M."/>
            <person name="Pohl T."/>
            <person name="Merkel B.J."/>
            <person name="Hornburger P."/>
            <person name="Mueller R.-W."/>
            <person name="Bruemmer F."/>
            <person name="Labrenz M."/>
            <person name="Spormann A.M."/>
            <person name="Op Den Camp H."/>
            <person name="Overmann J."/>
            <person name="Amann R."/>
            <person name="Jetten M.S.M."/>
            <person name="Mascher T."/>
            <person name="Medema M.H."/>
            <person name="Devos D.P."/>
            <person name="Kaster A.-K."/>
            <person name="Ovreas L."/>
            <person name="Rohde M."/>
            <person name="Galperin M.Y."/>
            <person name="Jogler C."/>
        </authorList>
    </citation>
    <scope>NUCLEOTIDE SEQUENCE [LARGE SCALE GENOMIC DNA]</scope>
    <source>
        <strain evidence="4 5">V7</strain>
    </source>
</reference>
<keyword evidence="1" id="KW-0547">Nucleotide-binding</keyword>
<organism evidence="4 5">
    <name type="scientific">Crateriforma conspicua</name>
    <dbReference type="NCBI Taxonomy" id="2527996"/>
    <lineage>
        <taxon>Bacteria</taxon>
        <taxon>Pseudomonadati</taxon>
        <taxon>Planctomycetota</taxon>
        <taxon>Planctomycetia</taxon>
        <taxon>Planctomycetales</taxon>
        <taxon>Planctomycetaceae</taxon>
        <taxon>Crateriforma</taxon>
    </lineage>
</organism>
<dbReference type="AlphaFoldDB" id="A0A5C6FTD0"/>